<reference evidence="2 3" key="1">
    <citation type="submission" date="2015-08" db="EMBL/GenBank/DDBJ databases">
        <title>The genome of the Asian arowana (Scleropages formosus).</title>
        <authorList>
            <person name="Tan M.H."/>
            <person name="Gan H.M."/>
            <person name="Croft L.J."/>
            <person name="Austin C.M."/>
        </authorList>
    </citation>
    <scope>NUCLEOTIDE SEQUENCE [LARGE SCALE GENOMIC DNA]</scope>
    <source>
        <strain evidence="2">Aro1</strain>
    </source>
</reference>
<feature type="compositionally biased region" description="Pro residues" evidence="1">
    <location>
        <begin position="108"/>
        <end position="120"/>
    </location>
</feature>
<comment type="caution">
    <text evidence="2">The sequence shown here is derived from an EMBL/GenBank/DDBJ whole genome shotgun (WGS) entry which is preliminary data.</text>
</comment>
<organism evidence="2 3">
    <name type="scientific">Scleropages formosus</name>
    <name type="common">Asian bonytongue</name>
    <name type="synonym">Osteoglossum formosum</name>
    <dbReference type="NCBI Taxonomy" id="113540"/>
    <lineage>
        <taxon>Eukaryota</taxon>
        <taxon>Metazoa</taxon>
        <taxon>Chordata</taxon>
        <taxon>Craniata</taxon>
        <taxon>Vertebrata</taxon>
        <taxon>Euteleostomi</taxon>
        <taxon>Actinopterygii</taxon>
        <taxon>Neopterygii</taxon>
        <taxon>Teleostei</taxon>
        <taxon>Osteoglossocephala</taxon>
        <taxon>Osteoglossomorpha</taxon>
        <taxon>Osteoglossiformes</taxon>
        <taxon>Osteoglossidae</taxon>
        <taxon>Scleropages</taxon>
    </lineage>
</organism>
<dbReference type="AlphaFoldDB" id="A0A0N8K0C5"/>
<protein>
    <submittedName>
        <fullName evidence="2">Uncharacterized protein</fullName>
    </submittedName>
</protein>
<evidence type="ECO:0000313" key="2">
    <source>
        <dbReference type="EMBL" id="KPP71753.1"/>
    </source>
</evidence>
<feature type="region of interest" description="Disordered" evidence="1">
    <location>
        <begin position="102"/>
        <end position="132"/>
    </location>
</feature>
<accession>A0A0N8K0C5</accession>
<feature type="compositionally biased region" description="Low complexity" evidence="1">
    <location>
        <begin position="121"/>
        <end position="132"/>
    </location>
</feature>
<name>A0A0N8K0C5_SCLFO</name>
<sequence>MSCALCAPPQADAATSFLRAARSGNLDKALDHIRNGIDINTANQWRSPMAMVIFMEWRAVVSRLSGISVVWERSNLTCPVRLKEGCVRSDLSHTARILSIPETVGRAIPPPTHSKLPPPSSSSSSSSVTLPL</sequence>
<dbReference type="EMBL" id="JARO02002859">
    <property type="protein sequence ID" value="KPP71753.1"/>
    <property type="molecule type" value="Genomic_DNA"/>
</dbReference>
<evidence type="ECO:0000313" key="3">
    <source>
        <dbReference type="Proteomes" id="UP000034805"/>
    </source>
</evidence>
<gene>
    <name evidence="2" type="ORF">Z043_109303</name>
</gene>
<proteinExistence type="predicted"/>
<evidence type="ECO:0000256" key="1">
    <source>
        <dbReference type="SAM" id="MobiDB-lite"/>
    </source>
</evidence>
<dbReference type="Proteomes" id="UP000034805">
    <property type="component" value="Unassembled WGS sequence"/>
</dbReference>